<name>A0A395XA25_9FIRM</name>
<protein>
    <submittedName>
        <fullName evidence="1">Uncharacterized protein</fullName>
    </submittedName>
</protein>
<dbReference type="AlphaFoldDB" id="A0A395XA25"/>
<evidence type="ECO:0000313" key="2">
    <source>
        <dbReference type="Proteomes" id="UP000265828"/>
    </source>
</evidence>
<accession>A0A395XA25</accession>
<sequence length="71" mass="8036">MYGAISFGPPHEAFCQVLFRVIDATYALFSTIKPHAVIHGAVGLWLKWRSGKVARYLGFATWILPVHFFRA</sequence>
<proteinExistence type="predicted"/>
<dbReference type="EMBL" id="QRZI01000005">
    <property type="protein sequence ID" value="RGV64425.1"/>
    <property type="molecule type" value="Genomic_DNA"/>
</dbReference>
<evidence type="ECO:0000313" key="1">
    <source>
        <dbReference type="EMBL" id="RGV64425.1"/>
    </source>
</evidence>
<dbReference type="Proteomes" id="UP000265828">
    <property type="component" value="Unassembled WGS sequence"/>
</dbReference>
<organism evidence="1 2">
    <name type="scientific">Blautia obeum</name>
    <dbReference type="NCBI Taxonomy" id="40520"/>
    <lineage>
        <taxon>Bacteria</taxon>
        <taxon>Bacillati</taxon>
        <taxon>Bacillota</taxon>
        <taxon>Clostridia</taxon>
        <taxon>Lachnospirales</taxon>
        <taxon>Lachnospiraceae</taxon>
        <taxon>Blautia</taxon>
    </lineage>
</organism>
<comment type="caution">
    <text evidence="1">The sequence shown here is derived from an EMBL/GenBank/DDBJ whole genome shotgun (WGS) entry which is preliminary data.</text>
</comment>
<gene>
    <name evidence="1" type="ORF">DWW07_09560</name>
</gene>
<reference evidence="1 2" key="1">
    <citation type="submission" date="2018-08" db="EMBL/GenBank/DDBJ databases">
        <title>A genome reference for cultivated species of the human gut microbiota.</title>
        <authorList>
            <person name="Zou Y."/>
            <person name="Xue W."/>
            <person name="Luo G."/>
        </authorList>
    </citation>
    <scope>NUCLEOTIDE SEQUENCE [LARGE SCALE GENOMIC DNA]</scope>
    <source>
        <strain evidence="1 2">AF14-23</strain>
    </source>
</reference>